<evidence type="ECO:0000313" key="2">
    <source>
        <dbReference type="EMBL" id="CAG5179620.1"/>
    </source>
</evidence>
<organism evidence="2 3">
    <name type="scientific">Alternaria atra</name>
    <dbReference type="NCBI Taxonomy" id="119953"/>
    <lineage>
        <taxon>Eukaryota</taxon>
        <taxon>Fungi</taxon>
        <taxon>Dikarya</taxon>
        <taxon>Ascomycota</taxon>
        <taxon>Pezizomycotina</taxon>
        <taxon>Dothideomycetes</taxon>
        <taxon>Pleosporomycetidae</taxon>
        <taxon>Pleosporales</taxon>
        <taxon>Pleosporineae</taxon>
        <taxon>Pleosporaceae</taxon>
        <taxon>Alternaria</taxon>
        <taxon>Alternaria sect. Ulocladioides</taxon>
    </lineage>
</organism>
<reference evidence="2" key="1">
    <citation type="submission" date="2021-05" db="EMBL/GenBank/DDBJ databases">
        <authorList>
            <person name="Stam R."/>
        </authorList>
    </citation>
    <scope>NUCLEOTIDE SEQUENCE</scope>
    <source>
        <strain evidence="2">CS162</strain>
    </source>
</reference>
<gene>
    <name evidence="2" type="ORF">ALTATR162_LOCUS9377</name>
</gene>
<sequence length="337" mass="35871">MLCNYLPLLCTLWLPVAVFAHPTAEKMHRKAANSSISVYMDVPGPPNLENLVVRRNGEILVTSYASPSIYRITPNTAEAPIAVAQIPNATALTGIMELQENVFIIAAADPLSPGSNAVWRLDMRPEESNNGSAHAPAQLSLLARIPFAQVLNGMTRLAKNDTSHVLISDSAAGNVIRLNVVTGDYAVVISDPTMLPISDGINVGVNGIHTWGDQLFYISLDQGIFAKIPISLSTGAAKGPADIIINGTLEFPDDFALSRDGLTAWVAENGVFVLMEVDILAKTSRVKFNNTLLASTSSAALGRSCSNWDSIYITGAKLGANGTAVQGRVFEAKLDTL</sequence>
<dbReference type="RefSeq" id="XP_043172945.1">
    <property type="nucleotide sequence ID" value="XM_043317010.1"/>
</dbReference>
<dbReference type="OrthoDB" id="9977941at2759"/>
<dbReference type="EMBL" id="CAJRGZ010000023">
    <property type="protein sequence ID" value="CAG5179620.1"/>
    <property type="molecule type" value="Genomic_DNA"/>
</dbReference>
<dbReference type="PANTHER" id="PTHR42060:SF1">
    <property type="entry name" value="NHL REPEAT-CONTAINING PROTEIN"/>
    <property type="match status" value="1"/>
</dbReference>
<keyword evidence="3" id="KW-1185">Reference proteome</keyword>
<keyword evidence="1" id="KW-0732">Signal</keyword>
<evidence type="ECO:0000256" key="1">
    <source>
        <dbReference type="SAM" id="SignalP"/>
    </source>
</evidence>
<feature type="chain" id="PRO_5035201557" evidence="1">
    <location>
        <begin position="21"/>
        <end position="337"/>
    </location>
</feature>
<dbReference type="Gene3D" id="2.120.10.30">
    <property type="entry name" value="TolB, C-terminal domain"/>
    <property type="match status" value="1"/>
</dbReference>
<dbReference type="InterPro" id="IPR052998">
    <property type="entry name" value="Hetero-Diels-Alderase-like"/>
</dbReference>
<dbReference type="PANTHER" id="PTHR42060">
    <property type="entry name" value="NHL REPEAT-CONTAINING PROTEIN-RELATED"/>
    <property type="match status" value="1"/>
</dbReference>
<name>A0A8J2N3L5_9PLEO</name>
<accession>A0A8J2N3L5</accession>
<comment type="caution">
    <text evidence="2">The sequence shown here is derived from an EMBL/GenBank/DDBJ whole genome shotgun (WGS) entry which is preliminary data.</text>
</comment>
<protein>
    <submittedName>
        <fullName evidence="2">Uncharacterized protein</fullName>
    </submittedName>
</protein>
<proteinExistence type="predicted"/>
<dbReference type="Proteomes" id="UP000676310">
    <property type="component" value="Unassembled WGS sequence"/>
</dbReference>
<feature type="signal peptide" evidence="1">
    <location>
        <begin position="1"/>
        <end position="20"/>
    </location>
</feature>
<dbReference type="InterPro" id="IPR011042">
    <property type="entry name" value="6-blade_b-propeller_TolB-like"/>
</dbReference>
<evidence type="ECO:0000313" key="3">
    <source>
        <dbReference type="Proteomes" id="UP000676310"/>
    </source>
</evidence>
<dbReference type="SUPFAM" id="SSF63829">
    <property type="entry name" value="Calcium-dependent phosphotriesterase"/>
    <property type="match status" value="1"/>
</dbReference>
<dbReference type="AlphaFoldDB" id="A0A8J2N3L5"/>
<dbReference type="GeneID" id="67021591"/>